<evidence type="ECO:0000313" key="2">
    <source>
        <dbReference type="EMBL" id="MDH0962075.1"/>
    </source>
</evidence>
<feature type="signal peptide" evidence="1">
    <location>
        <begin position="1"/>
        <end position="19"/>
    </location>
</feature>
<dbReference type="EMBL" id="JAOCBF010000004">
    <property type="protein sequence ID" value="MDH0962075.1"/>
    <property type="molecule type" value="Genomic_DNA"/>
</dbReference>
<evidence type="ECO:0000313" key="4">
    <source>
        <dbReference type="EMBL" id="PLO66439.1"/>
    </source>
</evidence>
<evidence type="ECO:0000313" key="5">
    <source>
        <dbReference type="Proteomes" id="UP000234667"/>
    </source>
</evidence>
<reference evidence="3" key="4">
    <citation type="journal article" date="2023" name="Nat. Commun.">
        <title>Genomic dissection of endemic carbapenem resistance reveals metallo-beta-lactamase dissemination through clonal, plasmid and integron transfer.</title>
        <authorList>
            <person name="Macesic N."/>
            <person name="Hawkey J."/>
            <person name="Vezina B."/>
            <person name="Wisniewski J.A."/>
            <person name="Cottingham H."/>
            <person name="Blakeway L.V."/>
            <person name="Harshegyi T."/>
            <person name="Pragastis K."/>
            <person name="Badoordeen G.Z."/>
            <person name="Dennison A."/>
            <person name="Spelman D.W."/>
            <person name="Jenney A.W.J."/>
            <person name="Peleg A.Y."/>
        </authorList>
    </citation>
    <scope>NUCLEOTIDE SEQUENCE</scope>
    <source>
        <strain evidence="3">CPO078</strain>
    </source>
</reference>
<dbReference type="Proteomes" id="UP000234667">
    <property type="component" value="Unassembled WGS sequence"/>
</dbReference>
<evidence type="ECO:0000313" key="3">
    <source>
        <dbReference type="EMBL" id="MEC6050831.1"/>
    </source>
</evidence>
<gene>
    <name evidence="4" type="ORF">CWN49_20950</name>
    <name evidence="2" type="ORF">N5C89_04390</name>
    <name evidence="3" type="ORF">QAB24_009995</name>
</gene>
<dbReference type="EMBL" id="JARTTH020000001">
    <property type="protein sequence ID" value="MEC6050831.1"/>
    <property type="molecule type" value="Genomic_DNA"/>
</dbReference>
<reference evidence="4 5" key="1">
    <citation type="submission" date="2017-11" db="EMBL/GenBank/DDBJ databases">
        <authorList>
            <person name="Han C.G."/>
        </authorList>
    </citation>
    <scope>NUCLEOTIDE SEQUENCE [LARGE SCALE GENOMIC DNA]</scope>
    <source>
        <strain evidence="4 5">A10</strain>
    </source>
</reference>
<evidence type="ECO:0000256" key="1">
    <source>
        <dbReference type="SAM" id="SignalP"/>
    </source>
</evidence>
<proteinExistence type="predicted"/>
<accession>A0A2J5PK52</accession>
<keyword evidence="1" id="KW-0732">Signal</keyword>
<organism evidence="4 5">
    <name type="scientific">Klebsiella michiganensis</name>
    <dbReference type="NCBI Taxonomy" id="1134687"/>
    <lineage>
        <taxon>Bacteria</taxon>
        <taxon>Pseudomonadati</taxon>
        <taxon>Pseudomonadota</taxon>
        <taxon>Gammaproteobacteria</taxon>
        <taxon>Enterobacterales</taxon>
        <taxon>Enterobacteriaceae</taxon>
        <taxon>Klebsiella/Raoultella group</taxon>
        <taxon>Klebsiella</taxon>
    </lineage>
</organism>
<sequence>MKKIGLISILVMISHPAFAADKCKPNLTEFDVCEQAQKIVTQVRPRLPLTLSENVIMKDVSADGNKIIAQVRLGVTEEEMLATASETHTSIDVAKSRMAEITKNGLCANKNPLGSFIRLGGEMQYVYTYPSGTFFNAVTVSSCN</sequence>
<dbReference type="AlphaFoldDB" id="A0A2J5PK52"/>
<feature type="chain" id="PRO_5043156560" description="Lipoprotein" evidence="1">
    <location>
        <begin position="20"/>
        <end position="144"/>
    </location>
</feature>
<reference evidence="3" key="5">
    <citation type="submission" date="2024-01" db="EMBL/GenBank/DDBJ databases">
        <authorList>
            <person name="Macesic N."/>
        </authorList>
    </citation>
    <scope>NUCLEOTIDE SEQUENCE</scope>
    <source>
        <strain evidence="3">CPO078</strain>
    </source>
</reference>
<name>A0A2J5PK52_9ENTR</name>
<dbReference type="Proteomes" id="UP001175817">
    <property type="component" value="Unassembled WGS sequence"/>
</dbReference>
<reference evidence="4 5" key="2">
    <citation type="submission" date="2018-01" db="EMBL/GenBank/DDBJ databases">
        <title>Genomic study of Klebsiella pneumoniae.</title>
        <authorList>
            <person name="Yang Y."/>
            <person name="Bicalho R."/>
        </authorList>
    </citation>
    <scope>NUCLEOTIDE SEQUENCE [LARGE SCALE GENOMIC DNA]</scope>
    <source>
        <strain evidence="4 5">A10</strain>
    </source>
</reference>
<dbReference type="EMBL" id="PIDR01000734">
    <property type="protein sequence ID" value="PLO66439.1"/>
    <property type="molecule type" value="Genomic_DNA"/>
</dbReference>
<protein>
    <recommendedName>
        <fullName evidence="6">Lipoprotein</fullName>
    </recommendedName>
</protein>
<reference evidence="2" key="3">
    <citation type="submission" date="2022-09" db="EMBL/GenBank/DDBJ databases">
        <title>Intensive care unit water sources are persistently colonized with multi-drug resistant bacteria and are the site of extensive horizontal gene transfer of antibiotic resistance genes.</title>
        <authorList>
            <person name="Diorio-Toth L."/>
        </authorList>
    </citation>
    <scope>NUCLEOTIDE SEQUENCE</scope>
    <source>
        <strain evidence="2">GD03918</strain>
    </source>
</reference>
<dbReference type="RefSeq" id="WP_082236722.1">
    <property type="nucleotide sequence ID" value="NZ_ABVZTX020000006.1"/>
</dbReference>
<evidence type="ECO:0008006" key="6">
    <source>
        <dbReference type="Google" id="ProtNLM"/>
    </source>
</evidence>
<dbReference type="Proteomes" id="UP001159937">
    <property type="component" value="Unassembled WGS sequence"/>
</dbReference>
<comment type="caution">
    <text evidence="4">The sequence shown here is derived from an EMBL/GenBank/DDBJ whole genome shotgun (WGS) entry which is preliminary data.</text>
</comment>